<feature type="chain" id="PRO_5006065988" evidence="1">
    <location>
        <begin position="21"/>
        <end position="211"/>
    </location>
</feature>
<dbReference type="Gene3D" id="1.10.10.2520">
    <property type="entry name" value="Cell wall hydrolase SleB, domain 1"/>
    <property type="match status" value="1"/>
</dbReference>
<dbReference type="STRING" id="1715691.TA5113_01697"/>
<dbReference type="RefSeq" id="WP_058314607.1">
    <property type="nucleotide sequence ID" value="NZ_CYTO01000010.1"/>
</dbReference>
<sequence>MRTLATMMIAVFLTAQTALAGATQDPVQAAFDSEARELASLDGSKIRDFFTRQKTTKPLQIERSRAWIDAQPVVTGDEQWACLAQALYFEARGESVRGQFAVAEVILNRVDSAKFPDTICKVIHQGTGRKFACQFTFTCDGHPENIHEKGAYARVGKIAKFMMDGAARDLTDGATYYHTKAVNPRWARKFARTTTIGVHHFYRPHVRVSQN</sequence>
<evidence type="ECO:0000313" key="3">
    <source>
        <dbReference type="EMBL" id="CUK25636.1"/>
    </source>
</evidence>
<evidence type="ECO:0000256" key="1">
    <source>
        <dbReference type="SAM" id="SignalP"/>
    </source>
</evidence>
<evidence type="ECO:0000313" key="4">
    <source>
        <dbReference type="Proteomes" id="UP000051184"/>
    </source>
</evidence>
<dbReference type="InterPro" id="IPR011105">
    <property type="entry name" value="Cell_wall_hydrolase_SleB"/>
</dbReference>
<dbReference type="OrthoDB" id="9785345at2"/>
<evidence type="ECO:0000259" key="2">
    <source>
        <dbReference type="Pfam" id="PF07486"/>
    </source>
</evidence>
<keyword evidence="4" id="KW-1185">Reference proteome</keyword>
<dbReference type="EMBL" id="CYUE01000013">
    <property type="protein sequence ID" value="CUK25636.1"/>
    <property type="molecule type" value="Genomic_DNA"/>
</dbReference>
<dbReference type="Proteomes" id="UP000051184">
    <property type="component" value="Unassembled WGS sequence"/>
</dbReference>
<dbReference type="GO" id="GO:0016787">
    <property type="term" value="F:hydrolase activity"/>
    <property type="evidence" value="ECO:0007669"/>
    <property type="project" value="InterPro"/>
</dbReference>
<dbReference type="InterPro" id="IPR042047">
    <property type="entry name" value="SleB_dom1"/>
</dbReference>
<name>A0A0P1J740_9RHOB</name>
<keyword evidence="1" id="KW-0732">Signal</keyword>
<feature type="domain" description="Cell wall hydrolase SleB" evidence="2">
    <location>
        <begin position="93"/>
        <end position="202"/>
    </location>
</feature>
<organism evidence="3 4">
    <name type="scientific">Cognatishimia activa</name>
    <dbReference type="NCBI Taxonomy" id="1715691"/>
    <lineage>
        <taxon>Bacteria</taxon>
        <taxon>Pseudomonadati</taxon>
        <taxon>Pseudomonadota</taxon>
        <taxon>Alphaproteobacteria</taxon>
        <taxon>Rhodobacterales</taxon>
        <taxon>Paracoccaceae</taxon>
        <taxon>Cognatishimia</taxon>
    </lineage>
</organism>
<gene>
    <name evidence="3" type="primary">sleB</name>
    <name evidence="3" type="ORF">TA5114_01437</name>
</gene>
<accession>A0A0P1J740</accession>
<dbReference type="AlphaFoldDB" id="A0A0P1J740"/>
<dbReference type="Pfam" id="PF07486">
    <property type="entry name" value="Hydrolase_2"/>
    <property type="match status" value="1"/>
</dbReference>
<protein>
    <submittedName>
        <fullName evidence="3">Spore cortex-lytic enzyme</fullName>
    </submittedName>
</protein>
<proteinExistence type="predicted"/>
<reference evidence="4" key="1">
    <citation type="submission" date="2015-09" db="EMBL/GenBank/DDBJ databases">
        <authorList>
            <person name="Rodrigo-Torres Lidia"/>
            <person name="Arahal R.David."/>
        </authorList>
    </citation>
    <scope>NUCLEOTIDE SEQUENCE [LARGE SCALE GENOMIC DNA]</scope>
    <source>
        <strain evidence="4">CECT 5114</strain>
    </source>
</reference>
<feature type="signal peptide" evidence="1">
    <location>
        <begin position="1"/>
        <end position="20"/>
    </location>
</feature>